<dbReference type="OrthoDB" id="189996at2157"/>
<protein>
    <submittedName>
        <fullName evidence="1">Uncharacterized protein</fullName>
    </submittedName>
</protein>
<dbReference type="GeneID" id="39846812"/>
<dbReference type="KEGG" id="hsn:DV733_03065"/>
<sequence length="207" mass="23939">MPSKKLAKEDATEVLFVKEALGDDPTYGVNVERVLNHPEMGWVVFEFLKLGGPFTDPPYKWRDRLAVHESHPNNYWHRNGRKFVSLWQLTQALDGVLFLVNYSVRETETEAEVPDGCVPQPYVRIPPGADDEEQVYYYIDKDKGAHVMAVDDVDLDADFDRATASPIDTHPLPRSKGGMDWETFSEWFRKINRESRSDPRTLWRPDE</sequence>
<keyword evidence="2" id="KW-1185">Reference proteome</keyword>
<organism evidence="1 2">
    <name type="scientific">Halapricum salinum</name>
    <dbReference type="NCBI Taxonomy" id="1457250"/>
    <lineage>
        <taxon>Archaea</taxon>
        <taxon>Methanobacteriati</taxon>
        <taxon>Methanobacteriota</taxon>
        <taxon>Stenosarchaea group</taxon>
        <taxon>Halobacteria</taxon>
        <taxon>Halobacteriales</taxon>
        <taxon>Haloarculaceae</taxon>
        <taxon>Halapricum</taxon>
    </lineage>
</organism>
<dbReference type="EMBL" id="CP031310">
    <property type="protein sequence ID" value="QCC50276.1"/>
    <property type="molecule type" value="Genomic_DNA"/>
</dbReference>
<evidence type="ECO:0000313" key="2">
    <source>
        <dbReference type="Proteomes" id="UP000296706"/>
    </source>
</evidence>
<dbReference type="Proteomes" id="UP000296706">
    <property type="component" value="Chromosome"/>
</dbReference>
<dbReference type="RefSeq" id="WP_049993721.1">
    <property type="nucleotide sequence ID" value="NZ_CP031310.1"/>
</dbReference>
<name>A0A4D6HAN4_9EURY</name>
<evidence type="ECO:0000313" key="1">
    <source>
        <dbReference type="EMBL" id="QCC50276.1"/>
    </source>
</evidence>
<accession>A0A4D6HAN4</accession>
<gene>
    <name evidence="1" type="ORF">DV733_03065</name>
</gene>
<proteinExistence type="predicted"/>
<dbReference type="AlphaFoldDB" id="A0A4D6HAN4"/>
<reference evidence="1 2" key="1">
    <citation type="journal article" date="2019" name="Nat. Commun.">
        <title>A new type of DNA phosphorothioation-based antiviral system in archaea.</title>
        <authorList>
            <person name="Xiong L."/>
            <person name="Liu S."/>
            <person name="Chen S."/>
            <person name="Xiao Y."/>
            <person name="Zhu B."/>
            <person name="Gao Y."/>
            <person name="Zhang Y."/>
            <person name="Chen B."/>
            <person name="Luo J."/>
            <person name="Deng Z."/>
            <person name="Chen X."/>
            <person name="Wang L."/>
            <person name="Chen S."/>
        </authorList>
    </citation>
    <scope>NUCLEOTIDE SEQUENCE [LARGE SCALE GENOMIC DNA]</scope>
    <source>
        <strain evidence="1 2">CBA1105</strain>
    </source>
</reference>